<dbReference type="GO" id="GO:0016020">
    <property type="term" value="C:membrane"/>
    <property type="evidence" value="ECO:0007669"/>
    <property type="project" value="GOC"/>
</dbReference>
<sequence>MLPPPSPPMTRAAKFPSDKVASEKAASGKPDPQAAAERRLRLLSCNILAGASVQRYSEYVTRSINAVLPGRSKLDNLDRLAEVLPQFDVIGLQEADAGSLRSGFLNQTRYLAEASGLPFWSHQPNRPMARLAHSANGLISRMEPHSVHDYPLPSRIPGRGALLVRYGAQPEALTVMIAHLSLSAQARARQLAFIAEVLHDYPNVVLMGDLNTEAHSAEMRHLFARCSLQPPGQPTPTFPSWKPRRALDHILLSESLQLERVWALPQAFSDHLPLAAEIRLPTTLAPRAHRLRR</sequence>
<name>A0A1H6SJF8_9GAMM</name>
<evidence type="ECO:0000256" key="1">
    <source>
        <dbReference type="SAM" id="MobiDB-lite"/>
    </source>
</evidence>
<dbReference type="PANTHER" id="PTHR14859">
    <property type="entry name" value="CALCOFLUOR WHITE HYPERSENSITIVE PROTEIN PRECURSOR"/>
    <property type="match status" value="1"/>
</dbReference>
<reference evidence="3 4" key="1">
    <citation type="submission" date="2016-10" db="EMBL/GenBank/DDBJ databases">
        <authorList>
            <person name="de Groot N.N."/>
        </authorList>
    </citation>
    <scope>NUCLEOTIDE SEQUENCE [LARGE SCALE GENOMIC DNA]</scope>
    <source>
        <strain evidence="3 4">DSM 26515</strain>
    </source>
</reference>
<dbReference type="RefSeq" id="WP_245747184.1">
    <property type="nucleotide sequence ID" value="NZ_FNYC01000002.1"/>
</dbReference>
<evidence type="ECO:0000259" key="2">
    <source>
        <dbReference type="Pfam" id="PF03372"/>
    </source>
</evidence>
<feature type="domain" description="Endonuclease/exonuclease/phosphatase" evidence="2">
    <location>
        <begin position="73"/>
        <end position="271"/>
    </location>
</feature>
<dbReference type="EMBL" id="FNYC01000002">
    <property type="protein sequence ID" value="SEI64140.1"/>
    <property type="molecule type" value="Genomic_DNA"/>
</dbReference>
<dbReference type="SUPFAM" id="SSF56219">
    <property type="entry name" value="DNase I-like"/>
    <property type="match status" value="1"/>
</dbReference>
<organism evidence="3 4">
    <name type="scientific">Frateuria terrea</name>
    <dbReference type="NCBI Taxonomy" id="529704"/>
    <lineage>
        <taxon>Bacteria</taxon>
        <taxon>Pseudomonadati</taxon>
        <taxon>Pseudomonadota</taxon>
        <taxon>Gammaproteobacteria</taxon>
        <taxon>Lysobacterales</taxon>
        <taxon>Rhodanobacteraceae</taxon>
        <taxon>Frateuria</taxon>
    </lineage>
</organism>
<feature type="region of interest" description="Disordered" evidence="1">
    <location>
        <begin position="1"/>
        <end position="33"/>
    </location>
</feature>
<keyword evidence="3" id="KW-0269">Exonuclease</keyword>
<gene>
    <name evidence="3" type="ORF">SAMN04487997_1296</name>
</gene>
<protein>
    <submittedName>
        <fullName evidence="3">Metal-dependent hydrolase, endonuclease/exonuclease/phosphatase family</fullName>
    </submittedName>
</protein>
<dbReference type="InterPro" id="IPR005135">
    <property type="entry name" value="Endo/exonuclease/phosphatase"/>
</dbReference>
<evidence type="ECO:0000313" key="4">
    <source>
        <dbReference type="Proteomes" id="UP000199420"/>
    </source>
</evidence>
<keyword evidence="3" id="KW-0255">Endonuclease</keyword>
<dbReference type="GO" id="GO:0006506">
    <property type="term" value="P:GPI anchor biosynthetic process"/>
    <property type="evidence" value="ECO:0007669"/>
    <property type="project" value="TreeGrafter"/>
</dbReference>
<accession>A0A1H6SJF8</accession>
<dbReference type="Pfam" id="PF03372">
    <property type="entry name" value="Exo_endo_phos"/>
    <property type="match status" value="1"/>
</dbReference>
<keyword evidence="3" id="KW-0540">Nuclease</keyword>
<dbReference type="PANTHER" id="PTHR14859:SF15">
    <property type="entry name" value="ENDONUCLEASE_EXONUCLEASE_PHOSPHATASE DOMAIN-CONTAINING PROTEIN"/>
    <property type="match status" value="1"/>
</dbReference>
<dbReference type="InterPro" id="IPR051916">
    <property type="entry name" value="GPI-anchor_lipid_remodeler"/>
</dbReference>
<evidence type="ECO:0000313" key="3">
    <source>
        <dbReference type="EMBL" id="SEI64140.1"/>
    </source>
</evidence>
<proteinExistence type="predicted"/>
<dbReference type="GO" id="GO:0004519">
    <property type="term" value="F:endonuclease activity"/>
    <property type="evidence" value="ECO:0007669"/>
    <property type="project" value="UniProtKB-KW"/>
</dbReference>
<dbReference type="Proteomes" id="UP000199420">
    <property type="component" value="Unassembled WGS sequence"/>
</dbReference>
<keyword evidence="4" id="KW-1185">Reference proteome</keyword>
<dbReference type="GO" id="GO:0004527">
    <property type="term" value="F:exonuclease activity"/>
    <property type="evidence" value="ECO:0007669"/>
    <property type="project" value="UniProtKB-KW"/>
</dbReference>
<dbReference type="InterPro" id="IPR036691">
    <property type="entry name" value="Endo/exonu/phosph_ase_sf"/>
</dbReference>
<keyword evidence="3" id="KW-0378">Hydrolase</keyword>
<dbReference type="AlphaFoldDB" id="A0A1H6SJF8"/>
<dbReference type="Gene3D" id="3.60.10.10">
    <property type="entry name" value="Endonuclease/exonuclease/phosphatase"/>
    <property type="match status" value="1"/>
</dbReference>
<dbReference type="STRING" id="529704.SAMN02927913_1211"/>